<evidence type="ECO:0000313" key="7">
    <source>
        <dbReference type="EMBL" id="KAF9029495.1"/>
    </source>
</evidence>
<evidence type="ECO:0000256" key="3">
    <source>
        <dbReference type="ARBA" id="ARBA00022723"/>
    </source>
</evidence>
<name>A0A9P5P6M3_9AGAR</name>
<comment type="caution">
    <text evidence="7">The sequence shown here is derived from an EMBL/GenBank/DDBJ whole genome shotgun (WGS) entry which is preliminary data.</text>
</comment>
<dbReference type="InterPro" id="IPR034686">
    <property type="entry name" value="Terpene_cyclase-like_2"/>
</dbReference>
<sequence length="259" mass="29754">MHIIVVPDTDHWEKLVLTAKVVGWAFLVDDMMEVEAIIQVLYNNKMKDLLKIVYGNKKPDPNLHWEVISDELWRDIQRSCTAVEFNQITGAFREWYNSQARYAQPENFDEWLIFRLHNSAANWTWAMVRYAMECRMTDEELAHPVVREAEDSGAVVAFLVNDIVSMVKDKRRNCEKQNGVSMIQQYGLVSTEEEALAEVSNIVARSSRQMMESVKQTLADPMLSSEVKRGMTALLYAVSGNSWWSQLIVSESTPQFGPV</sequence>
<evidence type="ECO:0000313" key="8">
    <source>
        <dbReference type="Proteomes" id="UP000772434"/>
    </source>
</evidence>
<dbReference type="PANTHER" id="PTHR35201:SF4">
    <property type="entry name" value="BETA-PINACENE SYNTHASE-RELATED"/>
    <property type="match status" value="1"/>
</dbReference>
<keyword evidence="4 6" id="KW-0460">Magnesium</keyword>
<organism evidence="7 8">
    <name type="scientific">Rhodocollybia butyracea</name>
    <dbReference type="NCBI Taxonomy" id="206335"/>
    <lineage>
        <taxon>Eukaryota</taxon>
        <taxon>Fungi</taxon>
        <taxon>Dikarya</taxon>
        <taxon>Basidiomycota</taxon>
        <taxon>Agaricomycotina</taxon>
        <taxon>Agaricomycetes</taxon>
        <taxon>Agaricomycetidae</taxon>
        <taxon>Agaricales</taxon>
        <taxon>Marasmiineae</taxon>
        <taxon>Omphalotaceae</taxon>
        <taxon>Rhodocollybia</taxon>
    </lineage>
</organism>
<evidence type="ECO:0000256" key="6">
    <source>
        <dbReference type="RuleBase" id="RU366034"/>
    </source>
</evidence>
<accession>A0A9P5P6M3</accession>
<dbReference type="EC" id="4.2.3.-" evidence="6"/>
<comment type="similarity">
    <text evidence="2 6">Belongs to the terpene synthase family.</text>
</comment>
<dbReference type="InterPro" id="IPR008949">
    <property type="entry name" value="Isoprenoid_synthase_dom_sf"/>
</dbReference>
<dbReference type="EMBL" id="JADNRY010000701">
    <property type="protein sequence ID" value="KAF9029495.1"/>
    <property type="molecule type" value="Genomic_DNA"/>
</dbReference>
<dbReference type="AlphaFoldDB" id="A0A9P5P6M3"/>
<keyword evidence="8" id="KW-1185">Reference proteome</keyword>
<dbReference type="GO" id="GO:0046872">
    <property type="term" value="F:metal ion binding"/>
    <property type="evidence" value="ECO:0007669"/>
    <property type="project" value="UniProtKB-KW"/>
</dbReference>
<dbReference type="Pfam" id="PF19086">
    <property type="entry name" value="Terpene_syn_C_2"/>
    <property type="match status" value="1"/>
</dbReference>
<dbReference type="Gene3D" id="1.10.600.10">
    <property type="entry name" value="Farnesyl Diphosphate Synthase"/>
    <property type="match status" value="1"/>
</dbReference>
<evidence type="ECO:0000256" key="5">
    <source>
        <dbReference type="ARBA" id="ARBA00023239"/>
    </source>
</evidence>
<dbReference type="PANTHER" id="PTHR35201">
    <property type="entry name" value="TERPENE SYNTHASE"/>
    <property type="match status" value="1"/>
</dbReference>
<protein>
    <recommendedName>
        <fullName evidence="6">Terpene synthase</fullName>
        <ecNumber evidence="6">4.2.3.-</ecNumber>
    </recommendedName>
</protein>
<dbReference type="GO" id="GO:0008299">
    <property type="term" value="P:isoprenoid biosynthetic process"/>
    <property type="evidence" value="ECO:0007669"/>
    <property type="project" value="UniProtKB-ARBA"/>
</dbReference>
<dbReference type="SUPFAM" id="SSF48576">
    <property type="entry name" value="Terpenoid synthases"/>
    <property type="match status" value="1"/>
</dbReference>
<reference evidence="7" key="1">
    <citation type="submission" date="2020-11" db="EMBL/GenBank/DDBJ databases">
        <authorList>
            <consortium name="DOE Joint Genome Institute"/>
            <person name="Ahrendt S."/>
            <person name="Riley R."/>
            <person name="Andreopoulos W."/>
            <person name="Labutti K."/>
            <person name="Pangilinan J."/>
            <person name="Ruiz-Duenas F.J."/>
            <person name="Barrasa J.M."/>
            <person name="Sanchez-Garcia M."/>
            <person name="Camarero S."/>
            <person name="Miyauchi S."/>
            <person name="Serrano A."/>
            <person name="Linde D."/>
            <person name="Babiker R."/>
            <person name="Drula E."/>
            <person name="Ayuso-Fernandez I."/>
            <person name="Pacheco R."/>
            <person name="Padilla G."/>
            <person name="Ferreira P."/>
            <person name="Barriuso J."/>
            <person name="Kellner H."/>
            <person name="Castanera R."/>
            <person name="Alfaro M."/>
            <person name="Ramirez L."/>
            <person name="Pisabarro A.G."/>
            <person name="Kuo A."/>
            <person name="Tritt A."/>
            <person name="Lipzen A."/>
            <person name="He G."/>
            <person name="Yan M."/>
            <person name="Ng V."/>
            <person name="Cullen D."/>
            <person name="Martin F."/>
            <person name="Rosso M.-N."/>
            <person name="Henrissat B."/>
            <person name="Hibbett D."/>
            <person name="Martinez A.T."/>
            <person name="Grigoriev I.V."/>
        </authorList>
    </citation>
    <scope>NUCLEOTIDE SEQUENCE</scope>
    <source>
        <strain evidence="7">AH 40177</strain>
    </source>
</reference>
<gene>
    <name evidence="7" type="ORF">BDP27DRAFT_1534622</name>
</gene>
<dbReference type="OrthoDB" id="3349471at2759"/>
<comment type="cofactor">
    <cofactor evidence="1 6">
        <name>Mg(2+)</name>
        <dbReference type="ChEBI" id="CHEBI:18420"/>
    </cofactor>
</comment>
<evidence type="ECO:0000256" key="1">
    <source>
        <dbReference type="ARBA" id="ARBA00001946"/>
    </source>
</evidence>
<evidence type="ECO:0000256" key="4">
    <source>
        <dbReference type="ARBA" id="ARBA00022842"/>
    </source>
</evidence>
<keyword evidence="3 6" id="KW-0479">Metal-binding</keyword>
<proteinExistence type="inferred from homology"/>
<evidence type="ECO:0000256" key="2">
    <source>
        <dbReference type="ARBA" id="ARBA00006333"/>
    </source>
</evidence>
<dbReference type="GO" id="GO:0010333">
    <property type="term" value="F:terpene synthase activity"/>
    <property type="evidence" value="ECO:0007669"/>
    <property type="project" value="InterPro"/>
</dbReference>
<keyword evidence="5 6" id="KW-0456">Lyase</keyword>
<dbReference type="Proteomes" id="UP000772434">
    <property type="component" value="Unassembled WGS sequence"/>
</dbReference>